<accession>A0A392PGT9</accession>
<evidence type="ECO:0000256" key="1">
    <source>
        <dbReference type="PROSITE-ProRule" id="PRU00047"/>
    </source>
</evidence>
<keyword evidence="1" id="KW-0479">Metal-binding</keyword>
<reference evidence="4 5" key="1">
    <citation type="journal article" date="2018" name="Front. Plant Sci.">
        <title>Red Clover (Trifolium pratense) and Zigzag Clover (T. medium) - A Picture of Genomic Similarities and Differences.</title>
        <authorList>
            <person name="Dluhosova J."/>
            <person name="Istvanek J."/>
            <person name="Nedelnik J."/>
            <person name="Repkova J."/>
        </authorList>
    </citation>
    <scope>NUCLEOTIDE SEQUENCE [LARGE SCALE GENOMIC DNA]</scope>
    <source>
        <strain evidence="5">cv. 10/8</strain>
        <tissue evidence="4">Leaf</tissue>
    </source>
</reference>
<dbReference type="EMBL" id="LXQA010079652">
    <property type="protein sequence ID" value="MCI11301.1"/>
    <property type="molecule type" value="Genomic_DNA"/>
</dbReference>
<protein>
    <submittedName>
        <fullName evidence="4">Zinc CCHC-type-like protein</fullName>
    </submittedName>
</protein>
<dbReference type="PROSITE" id="PS50158">
    <property type="entry name" value="ZF_CCHC"/>
    <property type="match status" value="1"/>
</dbReference>
<organism evidence="4 5">
    <name type="scientific">Trifolium medium</name>
    <dbReference type="NCBI Taxonomy" id="97028"/>
    <lineage>
        <taxon>Eukaryota</taxon>
        <taxon>Viridiplantae</taxon>
        <taxon>Streptophyta</taxon>
        <taxon>Embryophyta</taxon>
        <taxon>Tracheophyta</taxon>
        <taxon>Spermatophyta</taxon>
        <taxon>Magnoliopsida</taxon>
        <taxon>eudicotyledons</taxon>
        <taxon>Gunneridae</taxon>
        <taxon>Pentapetalae</taxon>
        <taxon>rosids</taxon>
        <taxon>fabids</taxon>
        <taxon>Fabales</taxon>
        <taxon>Fabaceae</taxon>
        <taxon>Papilionoideae</taxon>
        <taxon>50 kb inversion clade</taxon>
        <taxon>NPAAA clade</taxon>
        <taxon>Hologalegina</taxon>
        <taxon>IRL clade</taxon>
        <taxon>Trifolieae</taxon>
        <taxon>Trifolium</taxon>
    </lineage>
</organism>
<dbReference type="PANTHER" id="PTHR31286:SF167">
    <property type="entry name" value="OS09G0268800 PROTEIN"/>
    <property type="match status" value="1"/>
</dbReference>
<feature type="compositionally biased region" description="Basic residues" evidence="2">
    <location>
        <begin position="188"/>
        <end position="201"/>
    </location>
</feature>
<dbReference type="Proteomes" id="UP000265520">
    <property type="component" value="Unassembled WGS sequence"/>
</dbReference>
<dbReference type="Pfam" id="PF14392">
    <property type="entry name" value="zf-CCHC_4"/>
    <property type="match status" value="1"/>
</dbReference>
<feature type="region of interest" description="Disordered" evidence="2">
    <location>
        <begin position="183"/>
        <end position="209"/>
    </location>
</feature>
<dbReference type="InterPro" id="IPR025836">
    <property type="entry name" value="Zn_knuckle_CX2CX4HX4C"/>
</dbReference>
<dbReference type="GO" id="GO:0003676">
    <property type="term" value="F:nucleic acid binding"/>
    <property type="evidence" value="ECO:0007669"/>
    <property type="project" value="InterPro"/>
</dbReference>
<dbReference type="AlphaFoldDB" id="A0A392PGT9"/>
<evidence type="ECO:0000313" key="4">
    <source>
        <dbReference type="EMBL" id="MCI11301.1"/>
    </source>
</evidence>
<evidence type="ECO:0000256" key="2">
    <source>
        <dbReference type="SAM" id="MobiDB-lite"/>
    </source>
</evidence>
<dbReference type="GO" id="GO:0008270">
    <property type="term" value="F:zinc ion binding"/>
    <property type="evidence" value="ECO:0007669"/>
    <property type="project" value="UniProtKB-KW"/>
</dbReference>
<keyword evidence="1" id="KW-0862">Zinc</keyword>
<sequence>VGRFLRLKVSIDLRKPLKRGTVIRYQDRSLKVFFKYERLPTLCFVCGRIGHQLKECEEAGDLEEAGYEELEEKELGFGPWLRASPLPKVSFESRKESSSRNCSKNLFASTSTSKCEESGTVKLADIEVEQQKGLMQEAEKSVTPLLNEKEKASKEVERVAESLGTVALSSKVEIGKVESKKEQNAGRKWVRQKAGARKKERKLYQRNLS</sequence>
<comment type="caution">
    <text evidence="4">The sequence shown here is derived from an EMBL/GenBank/DDBJ whole genome shotgun (WGS) entry which is preliminary data.</text>
</comment>
<proteinExistence type="predicted"/>
<dbReference type="InterPro" id="IPR040256">
    <property type="entry name" value="At4g02000-like"/>
</dbReference>
<dbReference type="PANTHER" id="PTHR31286">
    <property type="entry name" value="GLYCINE-RICH CELL WALL STRUCTURAL PROTEIN 1.8-LIKE"/>
    <property type="match status" value="1"/>
</dbReference>
<keyword evidence="1" id="KW-0863">Zinc-finger</keyword>
<dbReference type="InterPro" id="IPR001878">
    <property type="entry name" value="Znf_CCHC"/>
</dbReference>
<evidence type="ECO:0000259" key="3">
    <source>
        <dbReference type="PROSITE" id="PS50158"/>
    </source>
</evidence>
<feature type="non-terminal residue" evidence="4">
    <location>
        <position position="1"/>
    </location>
</feature>
<feature type="domain" description="CCHC-type" evidence="3">
    <location>
        <begin position="43"/>
        <end position="58"/>
    </location>
</feature>
<name>A0A392PGT9_9FABA</name>
<keyword evidence="5" id="KW-1185">Reference proteome</keyword>
<evidence type="ECO:0000313" key="5">
    <source>
        <dbReference type="Proteomes" id="UP000265520"/>
    </source>
</evidence>